<dbReference type="Gene3D" id="2.60.120.260">
    <property type="entry name" value="Galactose-binding domain-like"/>
    <property type="match status" value="1"/>
</dbReference>
<dbReference type="Proteomes" id="UP000799118">
    <property type="component" value="Unassembled WGS sequence"/>
</dbReference>
<keyword evidence="3" id="KW-1185">Reference proteome</keyword>
<organism evidence="2 3">
    <name type="scientific">Gymnopus androsaceus JB14</name>
    <dbReference type="NCBI Taxonomy" id="1447944"/>
    <lineage>
        <taxon>Eukaryota</taxon>
        <taxon>Fungi</taxon>
        <taxon>Dikarya</taxon>
        <taxon>Basidiomycota</taxon>
        <taxon>Agaricomycotina</taxon>
        <taxon>Agaricomycetes</taxon>
        <taxon>Agaricomycetidae</taxon>
        <taxon>Agaricales</taxon>
        <taxon>Marasmiineae</taxon>
        <taxon>Omphalotaceae</taxon>
        <taxon>Gymnopus</taxon>
    </lineage>
</organism>
<feature type="chain" id="PRO_5025473729" evidence="1">
    <location>
        <begin position="27"/>
        <end position="154"/>
    </location>
</feature>
<name>A0A6A4H7C1_9AGAR</name>
<evidence type="ECO:0000313" key="2">
    <source>
        <dbReference type="EMBL" id="KAE9393653.1"/>
    </source>
</evidence>
<evidence type="ECO:0000256" key="1">
    <source>
        <dbReference type="SAM" id="SignalP"/>
    </source>
</evidence>
<gene>
    <name evidence="2" type="ORF">BT96DRAFT_828894</name>
</gene>
<dbReference type="EMBL" id="ML769567">
    <property type="protein sequence ID" value="KAE9393653.1"/>
    <property type="molecule type" value="Genomic_DNA"/>
</dbReference>
<evidence type="ECO:0000313" key="3">
    <source>
        <dbReference type="Proteomes" id="UP000799118"/>
    </source>
</evidence>
<accession>A0A6A4H7C1</accession>
<dbReference type="AlphaFoldDB" id="A0A6A4H7C1"/>
<reference evidence="2" key="1">
    <citation type="journal article" date="2019" name="Environ. Microbiol.">
        <title>Fungal ecological strategies reflected in gene transcription - a case study of two litter decomposers.</title>
        <authorList>
            <person name="Barbi F."/>
            <person name="Kohler A."/>
            <person name="Barry K."/>
            <person name="Baskaran P."/>
            <person name="Daum C."/>
            <person name="Fauchery L."/>
            <person name="Ihrmark K."/>
            <person name="Kuo A."/>
            <person name="LaButti K."/>
            <person name="Lipzen A."/>
            <person name="Morin E."/>
            <person name="Grigoriev I.V."/>
            <person name="Henrissat B."/>
            <person name="Lindahl B."/>
            <person name="Martin F."/>
        </authorList>
    </citation>
    <scope>NUCLEOTIDE SEQUENCE</scope>
    <source>
        <strain evidence="2">JB14</strain>
    </source>
</reference>
<keyword evidence="1" id="KW-0732">Signal</keyword>
<feature type="signal peptide" evidence="1">
    <location>
        <begin position="1"/>
        <end position="26"/>
    </location>
</feature>
<dbReference type="OrthoDB" id="3234968at2759"/>
<sequence length="154" mass="16763">MPRLYSLSSRLLLILALFKSFEPILADTNFTVDDNDSSIQYSDGWIISTFSSLDYGGYHHLSGSNTSTANFTFTGTAVYIMAPLWPYAVGIQAGVDSASPVGIPLQDLTHTTAGGSEDIASAVVWGVPNLSNTSHTLYISFWNIEEWMVLDAIM</sequence>
<protein>
    <submittedName>
        <fullName evidence="2">Uncharacterized protein</fullName>
    </submittedName>
</protein>
<proteinExistence type="predicted"/>